<evidence type="ECO:0000313" key="2">
    <source>
        <dbReference type="EnsemblMetazoa" id="CapteP195737"/>
    </source>
</evidence>
<dbReference type="AlphaFoldDB" id="R7UNT6"/>
<evidence type="ECO:0008006" key="4">
    <source>
        <dbReference type="Google" id="ProtNLM"/>
    </source>
</evidence>
<dbReference type="EMBL" id="KB301365">
    <property type="protein sequence ID" value="ELU05572.1"/>
    <property type="molecule type" value="Genomic_DNA"/>
</dbReference>
<proteinExistence type="predicted"/>
<dbReference type="Proteomes" id="UP000014760">
    <property type="component" value="Unassembled WGS sequence"/>
</dbReference>
<evidence type="ECO:0000313" key="3">
    <source>
        <dbReference type="Proteomes" id="UP000014760"/>
    </source>
</evidence>
<dbReference type="EMBL" id="AMQN01007771">
    <property type="status" value="NOT_ANNOTATED_CDS"/>
    <property type="molecule type" value="Genomic_DNA"/>
</dbReference>
<name>R7UNT6_CAPTE</name>
<accession>R7UNT6</accession>
<sequence>MAMTELYWPGGYINTDFNRVSLHSLSLQRVINDESLCQTRLHSHEDFTFENSLGQRSSIDHFFVNDCLTDDEACCMILHETANFSDHAALSLTLTHLDAYDASRRLNASKCDGSETTQYYVQRNTPVWCMLLDASQVFILCSMRHSFEACSRRTCSLEVVSGAFVSRSMEGVYLGHLINFDSKLPPICCTEDLKRRTNILASRFGHCGLEVKYRLFEAHCMSADGSSL</sequence>
<dbReference type="EnsemblMetazoa" id="CapteT195737">
    <property type="protein sequence ID" value="CapteP195737"/>
    <property type="gene ID" value="CapteG195737"/>
</dbReference>
<reference evidence="2" key="3">
    <citation type="submission" date="2015-06" db="UniProtKB">
        <authorList>
            <consortium name="EnsemblMetazoa"/>
        </authorList>
    </citation>
    <scope>IDENTIFICATION</scope>
</reference>
<organism evidence="1">
    <name type="scientific">Capitella teleta</name>
    <name type="common">Polychaete worm</name>
    <dbReference type="NCBI Taxonomy" id="283909"/>
    <lineage>
        <taxon>Eukaryota</taxon>
        <taxon>Metazoa</taxon>
        <taxon>Spiralia</taxon>
        <taxon>Lophotrochozoa</taxon>
        <taxon>Annelida</taxon>
        <taxon>Polychaeta</taxon>
        <taxon>Sedentaria</taxon>
        <taxon>Scolecida</taxon>
        <taxon>Capitellidae</taxon>
        <taxon>Capitella</taxon>
    </lineage>
</organism>
<protein>
    <recommendedName>
        <fullName evidence="4">Endonuclease/exonuclease/phosphatase domain-containing protein</fullName>
    </recommendedName>
</protein>
<reference evidence="3" key="1">
    <citation type="submission" date="2012-12" db="EMBL/GenBank/DDBJ databases">
        <authorList>
            <person name="Hellsten U."/>
            <person name="Grimwood J."/>
            <person name="Chapman J.A."/>
            <person name="Shapiro H."/>
            <person name="Aerts A."/>
            <person name="Otillar R.P."/>
            <person name="Terry A.Y."/>
            <person name="Boore J.L."/>
            <person name="Simakov O."/>
            <person name="Marletaz F."/>
            <person name="Cho S.-J."/>
            <person name="Edsinger-Gonzales E."/>
            <person name="Havlak P."/>
            <person name="Kuo D.-H."/>
            <person name="Larsson T."/>
            <person name="Lv J."/>
            <person name="Arendt D."/>
            <person name="Savage R."/>
            <person name="Osoegawa K."/>
            <person name="de Jong P."/>
            <person name="Lindberg D.R."/>
            <person name="Seaver E.C."/>
            <person name="Weisblat D.A."/>
            <person name="Putnam N.H."/>
            <person name="Grigoriev I.V."/>
            <person name="Rokhsar D.S."/>
        </authorList>
    </citation>
    <scope>NUCLEOTIDE SEQUENCE</scope>
    <source>
        <strain evidence="3">I ESC-2004</strain>
    </source>
</reference>
<keyword evidence="3" id="KW-1185">Reference proteome</keyword>
<evidence type="ECO:0000313" key="1">
    <source>
        <dbReference type="EMBL" id="ELU05572.1"/>
    </source>
</evidence>
<reference evidence="1 3" key="2">
    <citation type="journal article" date="2013" name="Nature">
        <title>Insights into bilaterian evolution from three spiralian genomes.</title>
        <authorList>
            <person name="Simakov O."/>
            <person name="Marletaz F."/>
            <person name="Cho S.J."/>
            <person name="Edsinger-Gonzales E."/>
            <person name="Havlak P."/>
            <person name="Hellsten U."/>
            <person name="Kuo D.H."/>
            <person name="Larsson T."/>
            <person name="Lv J."/>
            <person name="Arendt D."/>
            <person name="Savage R."/>
            <person name="Osoegawa K."/>
            <person name="de Jong P."/>
            <person name="Grimwood J."/>
            <person name="Chapman J.A."/>
            <person name="Shapiro H."/>
            <person name="Aerts A."/>
            <person name="Otillar R.P."/>
            <person name="Terry A.Y."/>
            <person name="Boore J.L."/>
            <person name="Grigoriev I.V."/>
            <person name="Lindberg D.R."/>
            <person name="Seaver E.C."/>
            <person name="Weisblat D.A."/>
            <person name="Putnam N.H."/>
            <person name="Rokhsar D.S."/>
        </authorList>
    </citation>
    <scope>NUCLEOTIDE SEQUENCE</scope>
    <source>
        <strain evidence="1 3">I ESC-2004</strain>
    </source>
</reference>
<dbReference type="HOGENOM" id="CLU_1215774_0_0_1"/>
<gene>
    <name evidence="1" type="ORF">CAPTEDRAFT_195737</name>
</gene>